<dbReference type="GO" id="GO:0005886">
    <property type="term" value="C:plasma membrane"/>
    <property type="evidence" value="ECO:0007669"/>
    <property type="project" value="TreeGrafter"/>
</dbReference>
<dbReference type="GO" id="GO:0042130">
    <property type="term" value="P:negative regulation of T cell proliferation"/>
    <property type="evidence" value="ECO:0007669"/>
    <property type="project" value="TreeGrafter"/>
</dbReference>
<dbReference type="PROSITE" id="PS50050">
    <property type="entry name" value="TNFR_NGFR_2"/>
    <property type="match status" value="2"/>
</dbReference>
<evidence type="ECO:0000256" key="1">
    <source>
        <dbReference type="PROSITE-ProRule" id="PRU00206"/>
    </source>
</evidence>
<feature type="disulfide bond" evidence="1">
    <location>
        <begin position="69"/>
        <end position="87"/>
    </location>
</feature>
<dbReference type="Ensembl" id="ENSNMLT00000000950.1">
    <property type="protein sequence ID" value="ENSNMLP00000000808.1"/>
    <property type="gene ID" value="ENSNMLG00000000634.1"/>
</dbReference>
<dbReference type="AlphaFoldDB" id="A0A8C6WEE8"/>
<comment type="caution">
    <text evidence="1">Lacks conserved residue(s) required for the propagation of feature annotation.</text>
</comment>
<dbReference type="GO" id="GO:0097252">
    <property type="term" value="P:oligodendrocyte apoptotic process"/>
    <property type="evidence" value="ECO:0007669"/>
    <property type="project" value="TreeGrafter"/>
</dbReference>
<feature type="repeat" description="TNFR-Cys" evidence="1">
    <location>
        <begin position="46"/>
        <end position="87"/>
    </location>
</feature>
<proteinExistence type="predicted"/>
<keyword evidence="4" id="KW-1185">Reference proteome</keyword>
<feature type="disulfide bond" evidence="1">
    <location>
        <begin position="47"/>
        <end position="62"/>
    </location>
</feature>
<dbReference type="FunFam" id="2.10.50.10:FF:000011">
    <property type="entry name" value="Tumor necrosis factor receptor superfamily member 21"/>
    <property type="match status" value="1"/>
</dbReference>
<accession>A0A8C6WEE8</accession>
<evidence type="ECO:0000313" key="3">
    <source>
        <dbReference type="Ensembl" id="ENSNMLP00000000808.1"/>
    </source>
</evidence>
<name>A0A8C6WEE8_9GOBI</name>
<reference evidence="3" key="2">
    <citation type="submission" date="2025-09" db="UniProtKB">
        <authorList>
            <consortium name="Ensembl"/>
        </authorList>
    </citation>
    <scope>IDENTIFICATION</scope>
</reference>
<dbReference type="GO" id="GO:0006959">
    <property type="term" value="P:humoral immune response"/>
    <property type="evidence" value="ECO:0007669"/>
    <property type="project" value="TreeGrafter"/>
</dbReference>
<sequence>QATLLIVYYLLYPSVPSTHKYQHIDPSSGSHMTCDKCPAGTFVSSHCSPSSYTRGENGIEQCHRCREPCPAELVEKTPCSAILDRVCSCPAGTFLSEGVRCKPHSQCPPGTRVKRRGSETEDVLCKPCGKGTFSEGNTSAVRCRTHQDCQAQGLVLITPGARERDNVCGPPSSHPIIGTSSITPRVKRLRKRLCTFTSFGCHFQYYQGGWHHRFQTMSIVYLQVMSLSAKFPKWGLGPLGGKMGVARAHFLQFGFTKI</sequence>
<feature type="domain" description="TNFR-Cys" evidence="2">
    <location>
        <begin position="46"/>
        <end position="87"/>
    </location>
</feature>
<feature type="domain" description="TNFR-Cys" evidence="2">
    <location>
        <begin position="88"/>
        <end position="125"/>
    </location>
</feature>
<keyword evidence="1" id="KW-1015">Disulfide bond</keyword>
<dbReference type="GO" id="GO:0030889">
    <property type="term" value="P:negative regulation of B cell proliferation"/>
    <property type="evidence" value="ECO:0007669"/>
    <property type="project" value="TreeGrafter"/>
</dbReference>
<dbReference type="GO" id="GO:0051402">
    <property type="term" value="P:neuron apoptotic process"/>
    <property type="evidence" value="ECO:0007669"/>
    <property type="project" value="TreeGrafter"/>
</dbReference>
<evidence type="ECO:0000259" key="2">
    <source>
        <dbReference type="PROSITE" id="PS50050"/>
    </source>
</evidence>
<feature type="disulfide bond" evidence="1">
    <location>
        <begin position="107"/>
        <end position="125"/>
    </location>
</feature>
<dbReference type="PROSITE" id="PS00652">
    <property type="entry name" value="TNFR_NGFR_1"/>
    <property type="match status" value="1"/>
</dbReference>
<dbReference type="SUPFAM" id="SSF57586">
    <property type="entry name" value="TNF receptor-like"/>
    <property type="match status" value="2"/>
</dbReference>
<reference evidence="3" key="1">
    <citation type="submission" date="2025-08" db="UniProtKB">
        <authorList>
            <consortium name="Ensembl"/>
        </authorList>
    </citation>
    <scope>IDENTIFICATION</scope>
</reference>
<dbReference type="SMART" id="SM00208">
    <property type="entry name" value="TNFR"/>
    <property type="match status" value="3"/>
</dbReference>
<dbReference type="InterPro" id="IPR022330">
    <property type="entry name" value="TNFR_21"/>
</dbReference>
<dbReference type="Proteomes" id="UP000694523">
    <property type="component" value="Unplaced"/>
</dbReference>
<evidence type="ECO:0000313" key="4">
    <source>
        <dbReference type="Proteomes" id="UP000694523"/>
    </source>
</evidence>
<dbReference type="PANTHER" id="PTHR46921">
    <property type="entry name" value="TUMOR NECROSIS FACTOR RECEPTOR SUPERFAMILY MEMBER 21"/>
    <property type="match status" value="1"/>
</dbReference>
<dbReference type="GO" id="GO:0002250">
    <property type="term" value="P:adaptive immune response"/>
    <property type="evidence" value="ECO:0007669"/>
    <property type="project" value="TreeGrafter"/>
</dbReference>
<dbReference type="Pfam" id="PF00020">
    <property type="entry name" value="TNFR_c6"/>
    <property type="match status" value="2"/>
</dbReference>
<organism evidence="3 4">
    <name type="scientific">Neogobius melanostomus</name>
    <name type="common">round goby</name>
    <dbReference type="NCBI Taxonomy" id="47308"/>
    <lineage>
        <taxon>Eukaryota</taxon>
        <taxon>Metazoa</taxon>
        <taxon>Chordata</taxon>
        <taxon>Craniata</taxon>
        <taxon>Vertebrata</taxon>
        <taxon>Euteleostomi</taxon>
        <taxon>Actinopterygii</taxon>
        <taxon>Neopterygii</taxon>
        <taxon>Teleostei</taxon>
        <taxon>Neoteleostei</taxon>
        <taxon>Acanthomorphata</taxon>
        <taxon>Gobiaria</taxon>
        <taxon>Gobiiformes</taxon>
        <taxon>Gobioidei</taxon>
        <taxon>Gobiidae</taxon>
        <taxon>Benthophilinae</taxon>
        <taxon>Neogobiini</taxon>
        <taxon>Neogobius</taxon>
    </lineage>
</organism>
<protein>
    <submittedName>
        <fullName evidence="3">Tumor necrosis factor receptor superfamily, member 21</fullName>
    </submittedName>
</protein>
<dbReference type="Gene3D" id="2.10.50.10">
    <property type="entry name" value="Tumor Necrosis Factor Receptor, subunit A, domain 2"/>
    <property type="match status" value="2"/>
</dbReference>
<dbReference type="GO" id="GO:0031642">
    <property type="term" value="P:negative regulation of myelination"/>
    <property type="evidence" value="ECO:0007669"/>
    <property type="project" value="TreeGrafter"/>
</dbReference>
<feature type="repeat" description="TNFR-Cys" evidence="1">
    <location>
        <begin position="88"/>
        <end position="125"/>
    </location>
</feature>
<dbReference type="InterPro" id="IPR001368">
    <property type="entry name" value="TNFR/NGFR_Cys_rich_reg"/>
</dbReference>
<dbReference type="PANTHER" id="PTHR46921:SF1">
    <property type="entry name" value="TUMOR NECROSIS FACTOR RECEPTOR SUPERFAMILY MEMBER 21"/>
    <property type="match status" value="1"/>
</dbReference>